<comment type="caution">
    <text evidence="5">The sequence shown here is derived from an EMBL/GenBank/DDBJ whole genome shotgun (WGS) entry which is preliminary data.</text>
</comment>
<reference evidence="5 6" key="1">
    <citation type="submission" date="2020-08" db="EMBL/GenBank/DDBJ databases">
        <title>A Genomic Blueprint of the Chicken Gut Microbiome.</title>
        <authorList>
            <person name="Gilroy R."/>
            <person name="Ravi A."/>
            <person name="Getino M."/>
            <person name="Pursley I."/>
            <person name="Horton D.L."/>
            <person name="Alikhan N.-F."/>
            <person name="Baker D."/>
            <person name="Gharbi K."/>
            <person name="Hall N."/>
            <person name="Watson M."/>
            <person name="Adriaenssens E.M."/>
            <person name="Foster-Nyarko E."/>
            <person name="Jarju S."/>
            <person name="Secka A."/>
            <person name="Antonio M."/>
            <person name="Oren A."/>
            <person name="Chaudhuri R."/>
            <person name="La Ragione R.M."/>
            <person name="Hildebrand F."/>
            <person name="Pallen M.J."/>
        </authorList>
    </citation>
    <scope>NUCLEOTIDE SEQUENCE [LARGE SCALE GENOMIC DNA]</scope>
    <source>
        <strain evidence="5 6">Sa2CUA10</strain>
    </source>
</reference>
<keyword evidence="6" id="KW-1185">Reference proteome</keyword>
<keyword evidence="3 5" id="KW-0456">Lyase</keyword>
<dbReference type="GO" id="GO:0016829">
    <property type="term" value="F:lyase activity"/>
    <property type="evidence" value="ECO:0007669"/>
    <property type="project" value="UniProtKB-KW"/>
</dbReference>
<comment type="similarity">
    <text evidence="1">Belongs to the HMG-CoA lyase family.</text>
</comment>
<evidence type="ECO:0000256" key="2">
    <source>
        <dbReference type="ARBA" id="ARBA00022723"/>
    </source>
</evidence>
<dbReference type="InterPro" id="IPR000891">
    <property type="entry name" value="PYR_CT"/>
</dbReference>
<organism evidence="5 6">
    <name type="scientific">Fictibacillus norfolkensis</name>
    <dbReference type="NCBI Taxonomy" id="2762233"/>
    <lineage>
        <taxon>Bacteria</taxon>
        <taxon>Bacillati</taxon>
        <taxon>Bacillota</taxon>
        <taxon>Bacilli</taxon>
        <taxon>Bacillales</taxon>
        <taxon>Fictibacillaceae</taxon>
        <taxon>Fictibacillus</taxon>
    </lineage>
</organism>
<dbReference type="Proteomes" id="UP000603641">
    <property type="component" value="Unassembled WGS sequence"/>
</dbReference>
<evidence type="ECO:0000256" key="3">
    <source>
        <dbReference type="ARBA" id="ARBA00023239"/>
    </source>
</evidence>
<sequence>MIEICEVGPRDGLQNEPKLVSTETKVELIKKLIDSGIRIIEAVSFVNKKVVPQMADAEEVMRLVPKRDDVRYAGLVLSRSGLERALHTDVDFLHVVTTTSDSFNLRNAKRTVDQAVEELTKVIEEGATSKGVAGVLGTAFGCPFEGEVPLSKVLNVAESFLKAGCTEITLADTTGMANPLQVQNVVSAFQQEFGKELTLGLHFHNTRGLGLANILAGYQAGVTRFDSSIGGLGGCPFAPKAVGNVCTEDMINMFRGMNVETGADLKSLVEAAKWLEHSMERQLDGMLMKVGIA</sequence>
<protein>
    <submittedName>
        <fullName evidence="5">Hydroxymethylglutaryl-CoA lyase</fullName>
    </submittedName>
</protein>
<keyword evidence="2" id="KW-0479">Metal-binding</keyword>
<evidence type="ECO:0000313" key="6">
    <source>
        <dbReference type="Proteomes" id="UP000603641"/>
    </source>
</evidence>
<dbReference type="NCBIfam" id="NF004283">
    <property type="entry name" value="PRK05692.1"/>
    <property type="match status" value="1"/>
</dbReference>
<dbReference type="PROSITE" id="PS50991">
    <property type="entry name" value="PYR_CT"/>
    <property type="match status" value="1"/>
</dbReference>
<dbReference type="PANTHER" id="PTHR42738:SF7">
    <property type="entry name" value="HYDROXYMETHYLGLUTARYL-COA LYASE"/>
    <property type="match status" value="1"/>
</dbReference>
<proteinExistence type="inferred from homology"/>
<dbReference type="EMBL" id="JACSQM010000010">
    <property type="protein sequence ID" value="MBD7965890.1"/>
    <property type="molecule type" value="Genomic_DNA"/>
</dbReference>
<dbReference type="SUPFAM" id="SSF51569">
    <property type="entry name" value="Aldolase"/>
    <property type="match status" value="1"/>
</dbReference>
<accession>A0ABR8SQV7</accession>
<evidence type="ECO:0000259" key="4">
    <source>
        <dbReference type="PROSITE" id="PS50991"/>
    </source>
</evidence>
<dbReference type="Gene3D" id="3.20.20.70">
    <property type="entry name" value="Aldolase class I"/>
    <property type="match status" value="1"/>
</dbReference>
<dbReference type="InterPro" id="IPR013785">
    <property type="entry name" value="Aldolase_TIM"/>
</dbReference>
<gene>
    <name evidence="5" type="ORF">H9648_17655</name>
</gene>
<dbReference type="CDD" id="cd07938">
    <property type="entry name" value="DRE_TIM_HMGL"/>
    <property type="match status" value="1"/>
</dbReference>
<dbReference type="PANTHER" id="PTHR42738">
    <property type="entry name" value="HYDROXYMETHYLGLUTARYL-COA LYASE"/>
    <property type="match status" value="1"/>
</dbReference>
<evidence type="ECO:0000313" key="5">
    <source>
        <dbReference type="EMBL" id="MBD7965890.1"/>
    </source>
</evidence>
<dbReference type="RefSeq" id="WP_191755116.1">
    <property type="nucleotide sequence ID" value="NZ_JACSQM010000010.1"/>
</dbReference>
<evidence type="ECO:0000256" key="1">
    <source>
        <dbReference type="ARBA" id="ARBA00009405"/>
    </source>
</evidence>
<dbReference type="InterPro" id="IPR043594">
    <property type="entry name" value="HMGL"/>
</dbReference>
<name>A0ABR8SQV7_9BACL</name>
<feature type="domain" description="Pyruvate carboxyltransferase" evidence="4">
    <location>
        <begin position="2"/>
        <end position="269"/>
    </location>
</feature>
<dbReference type="Pfam" id="PF00682">
    <property type="entry name" value="HMGL-like"/>
    <property type="match status" value="1"/>
</dbReference>